<dbReference type="InterPro" id="IPR028994">
    <property type="entry name" value="Integrin_alpha_N"/>
</dbReference>
<reference evidence="7 8" key="1">
    <citation type="submission" date="2020-08" db="EMBL/GenBank/DDBJ databases">
        <title>Sequencing the genomes of 1000 actinobacteria strains.</title>
        <authorList>
            <person name="Klenk H.-P."/>
        </authorList>
    </citation>
    <scope>NUCLEOTIDE SEQUENCE [LARGE SCALE GENOMIC DNA]</scope>
    <source>
        <strain evidence="7 8">DSM 41654</strain>
    </source>
</reference>
<evidence type="ECO:0000256" key="2">
    <source>
        <dbReference type="ARBA" id="ARBA00022737"/>
    </source>
</evidence>
<protein>
    <recommendedName>
        <fullName evidence="6">Bacterial Ig-like domain-containing protein</fullName>
    </recommendedName>
</protein>
<dbReference type="SMART" id="SM00191">
    <property type="entry name" value="Int_alpha"/>
    <property type="match status" value="3"/>
</dbReference>
<gene>
    <name evidence="7" type="ORF">FHR34_006914</name>
</gene>
<dbReference type="EMBL" id="JACHJV010000002">
    <property type="protein sequence ID" value="MBB4927819.1"/>
    <property type="molecule type" value="Genomic_DNA"/>
</dbReference>
<dbReference type="RefSeq" id="WP_184944531.1">
    <property type="nucleotide sequence ID" value="NZ_JACHJV010000002.1"/>
</dbReference>
<evidence type="ECO:0000256" key="3">
    <source>
        <dbReference type="ARBA" id="ARBA00023180"/>
    </source>
</evidence>
<dbReference type="GO" id="GO:0005975">
    <property type="term" value="P:carbohydrate metabolic process"/>
    <property type="evidence" value="ECO:0007669"/>
    <property type="project" value="UniProtKB-ARBA"/>
</dbReference>
<dbReference type="Gene3D" id="2.30.30.100">
    <property type="match status" value="5"/>
</dbReference>
<dbReference type="Gene3D" id="2.60.40.10">
    <property type="entry name" value="Immunoglobulins"/>
    <property type="match status" value="2"/>
</dbReference>
<feature type="domain" description="Bacterial Ig-like" evidence="6">
    <location>
        <begin position="410"/>
        <end position="505"/>
    </location>
</feature>
<keyword evidence="8" id="KW-1185">Reference proteome</keyword>
<dbReference type="PANTHER" id="PTHR46580">
    <property type="entry name" value="SENSOR KINASE-RELATED"/>
    <property type="match status" value="1"/>
</dbReference>
<evidence type="ECO:0000256" key="4">
    <source>
        <dbReference type="SAM" id="MobiDB-lite"/>
    </source>
</evidence>
<organism evidence="7 8">
    <name type="scientific">Kitasatospora kifunensis</name>
    <name type="common">Streptomyces kifunensis</name>
    <dbReference type="NCBI Taxonomy" id="58351"/>
    <lineage>
        <taxon>Bacteria</taxon>
        <taxon>Bacillati</taxon>
        <taxon>Actinomycetota</taxon>
        <taxon>Actinomycetes</taxon>
        <taxon>Kitasatosporales</taxon>
        <taxon>Streptomycetaceae</taxon>
        <taxon>Kitasatospora</taxon>
    </lineage>
</organism>
<dbReference type="SUPFAM" id="SSF69318">
    <property type="entry name" value="Integrin alpha N-terminal domain"/>
    <property type="match status" value="1"/>
</dbReference>
<keyword evidence="2" id="KW-0677">Repeat</keyword>
<dbReference type="InterPro" id="IPR013783">
    <property type="entry name" value="Ig-like_fold"/>
</dbReference>
<feature type="region of interest" description="Disordered" evidence="4">
    <location>
        <begin position="751"/>
        <end position="772"/>
    </location>
</feature>
<keyword evidence="3" id="KW-0325">Glycoprotein</keyword>
<dbReference type="InterPro" id="IPR013517">
    <property type="entry name" value="FG-GAP"/>
</dbReference>
<dbReference type="Proteomes" id="UP000540506">
    <property type="component" value="Unassembled WGS sequence"/>
</dbReference>
<dbReference type="Pfam" id="PF13517">
    <property type="entry name" value="FG-GAP_3"/>
    <property type="match status" value="3"/>
</dbReference>
<feature type="signal peptide" evidence="5">
    <location>
        <begin position="1"/>
        <end position="23"/>
    </location>
</feature>
<evidence type="ECO:0000313" key="8">
    <source>
        <dbReference type="Proteomes" id="UP000540506"/>
    </source>
</evidence>
<evidence type="ECO:0000313" key="7">
    <source>
        <dbReference type="EMBL" id="MBB4927819.1"/>
    </source>
</evidence>
<dbReference type="AlphaFoldDB" id="A0A7W7R9H2"/>
<evidence type="ECO:0000256" key="5">
    <source>
        <dbReference type="SAM" id="SignalP"/>
    </source>
</evidence>
<name>A0A7W7R9H2_KITKI</name>
<sequence>MSGFRVPLRGGLAVLLVTVAALAGPTTSVRAASATPAPAPERAVAPAPERAVAAAPAGSLFAPPVAYKAGQYPFEVAVGDFHGTGRVDLAAGNNYDNTVSVFPSNGDGTFAAPQTFPVDPYPGQLLTGDFAGNGRIGLAITAGDFPPSNTGAVDVLLGNGDGTFQPPRSFAVGANPGGLAAGDLRHDGRLDLVTANTGDNTVSVLLGNGDGTFQPQHTYPVGREPNALALADLTGNGRLDLVVTNDLDNTVSVLLGNGDGTFQPQHTYPAGQYPRGVAVGDLTGNGHPDLVVAAANDNAVSVLLGNGDGTFAAPRSYPVGEFPASVAVGDLTRDGHLDVITTGNDAKVSVLLGNGDGTFQPRQAYPGGSFGGRVVVADLTGNGKPDLVVGGDGAVEVLLNISRRPVTTNLSSSVNPSVFGQPVSLTDTVCPVLAAGKAPTGTVTFKDGRNVLGTATLSPGSGPDCGRATLSTAGLSVGPHGLTADYAGDGDHLGGPSAALTQQVTPAQVATSLVSSADPATLGSPVTFTDTVCPALPSTSPSAAPTGTVTFADGDTTIGTGTLAPGGGPNCSRAQASWSHLLPGSHTITARYSGDTDYQVGPVETGSQQIGCARTVTGQAGSVVASGPSTCIVDATVGSVLVEPGAALFVGHSTLGALTGRGAAFLGMCASTVTGTVQVADSSGFVVIGDPAEEGCAGNLIHGSVLLSDNHGGAAIADNRIDGTVDVVGTTGAGPFPSDARPRIEANTVEGSLDCAGNTPPPGNNGRPNTVDGVRTGQCALL</sequence>
<keyword evidence="1 5" id="KW-0732">Signal</keyword>
<dbReference type="PANTHER" id="PTHR46580:SF2">
    <property type="entry name" value="MAM DOMAIN-CONTAINING PROTEIN"/>
    <property type="match status" value="1"/>
</dbReference>
<feature type="chain" id="PRO_5039189991" description="Bacterial Ig-like domain-containing protein" evidence="5">
    <location>
        <begin position="24"/>
        <end position="782"/>
    </location>
</feature>
<feature type="domain" description="Bacterial Ig-like" evidence="6">
    <location>
        <begin position="514"/>
        <end position="599"/>
    </location>
</feature>
<dbReference type="InterPro" id="IPR032109">
    <property type="entry name" value="Big_3_5"/>
</dbReference>
<evidence type="ECO:0000256" key="1">
    <source>
        <dbReference type="ARBA" id="ARBA00022729"/>
    </source>
</evidence>
<dbReference type="Pfam" id="PF16640">
    <property type="entry name" value="Big_3_5"/>
    <property type="match status" value="2"/>
</dbReference>
<comment type="caution">
    <text evidence="7">The sequence shown here is derived from an EMBL/GenBank/DDBJ whole genome shotgun (WGS) entry which is preliminary data.</text>
</comment>
<proteinExistence type="predicted"/>
<accession>A0A7W7R9H2</accession>
<evidence type="ECO:0000259" key="6">
    <source>
        <dbReference type="Pfam" id="PF16640"/>
    </source>
</evidence>
<dbReference type="InterPro" id="IPR013519">
    <property type="entry name" value="Int_alpha_beta-p"/>
</dbReference>